<dbReference type="SUPFAM" id="SSF110997">
    <property type="entry name" value="Sporulation related repeat"/>
    <property type="match status" value="1"/>
</dbReference>
<dbReference type="AlphaFoldDB" id="A0A2P6ATP7"/>
<dbReference type="Gene3D" id="3.30.70.1070">
    <property type="entry name" value="Sporulation related repeat"/>
    <property type="match status" value="1"/>
</dbReference>
<gene>
    <name evidence="3" type="ORF">C5O18_03410</name>
</gene>
<dbReference type="InterPro" id="IPR036680">
    <property type="entry name" value="SPOR-like_sf"/>
</dbReference>
<dbReference type="Pfam" id="PF05036">
    <property type="entry name" value="SPOR"/>
    <property type="match status" value="1"/>
</dbReference>
<proteinExistence type="predicted"/>
<organism evidence="3 4">
    <name type="scientific">Amnimonas aquatica</name>
    <dbReference type="NCBI Taxonomy" id="2094561"/>
    <lineage>
        <taxon>Bacteria</taxon>
        <taxon>Pseudomonadati</taxon>
        <taxon>Pseudomonadota</taxon>
        <taxon>Gammaproteobacteria</taxon>
        <taxon>Moraxellales</taxon>
        <taxon>Moraxellaceae</taxon>
        <taxon>Amnimonas</taxon>
    </lineage>
</organism>
<dbReference type="OrthoDB" id="8558195at2"/>
<sequence length="184" mass="19212">LLALLVLAVLVALIWHVTRKPAAPVEAVPAALAEDKPVKPAKGSQPARTEQAPERFEFYDILPNQQVLPTRTPENRPAPRPRPTQTASSQAAPAPTGASADAAAPRWLQVGAFRSAAEADRRRAQVGLLGLPARTQAGSDGQGTALHRVLAGPFNAIDSLEAARRTLAAAGLDAIPLSNPGVEP</sequence>
<dbReference type="EMBL" id="PTQZ01000047">
    <property type="protein sequence ID" value="PQA48276.1"/>
    <property type="molecule type" value="Genomic_DNA"/>
</dbReference>
<feature type="region of interest" description="Disordered" evidence="1">
    <location>
        <begin position="36"/>
        <end position="103"/>
    </location>
</feature>
<comment type="caution">
    <text evidence="3">The sequence shown here is derived from an EMBL/GenBank/DDBJ whole genome shotgun (WGS) entry which is preliminary data.</text>
</comment>
<name>A0A2P6ATP7_9GAMM</name>
<feature type="non-terminal residue" evidence="3">
    <location>
        <position position="1"/>
    </location>
</feature>
<evidence type="ECO:0000256" key="1">
    <source>
        <dbReference type="SAM" id="MobiDB-lite"/>
    </source>
</evidence>
<accession>A0A2P6ATP7</accession>
<feature type="domain" description="SPOR" evidence="2">
    <location>
        <begin position="100"/>
        <end position="179"/>
    </location>
</feature>
<evidence type="ECO:0000313" key="4">
    <source>
        <dbReference type="Proteomes" id="UP000243900"/>
    </source>
</evidence>
<dbReference type="InterPro" id="IPR007730">
    <property type="entry name" value="SPOR-like_dom"/>
</dbReference>
<keyword evidence="4" id="KW-1185">Reference proteome</keyword>
<protein>
    <recommendedName>
        <fullName evidence="2">SPOR domain-containing protein</fullName>
    </recommendedName>
</protein>
<dbReference type="RefSeq" id="WP_105191469.1">
    <property type="nucleotide sequence ID" value="NZ_PTQZ01000047.1"/>
</dbReference>
<dbReference type="Proteomes" id="UP000243900">
    <property type="component" value="Unassembled WGS sequence"/>
</dbReference>
<feature type="compositionally biased region" description="Low complexity" evidence="1">
    <location>
        <begin position="83"/>
        <end position="103"/>
    </location>
</feature>
<evidence type="ECO:0000259" key="2">
    <source>
        <dbReference type="PROSITE" id="PS51724"/>
    </source>
</evidence>
<reference evidence="4" key="1">
    <citation type="submission" date="2018-02" db="EMBL/GenBank/DDBJ databases">
        <title>Genome sequencing of Solimonas sp. HR-BB.</title>
        <authorList>
            <person name="Lee Y."/>
            <person name="Jeon C.O."/>
        </authorList>
    </citation>
    <scope>NUCLEOTIDE SEQUENCE [LARGE SCALE GENOMIC DNA]</scope>
    <source>
        <strain evidence="4">HR-E</strain>
    </source>
</reference>
<dbReference type="PROSITE" id="PS51724">
    <property type="entry name" value="SPOR"/>
    <property type="match status" value="1"/>
</dbReference>
<dbReference type="GO" id="GO:0042834">
    <property type="term" value="F:peptidoglycan binding"/>
    <property type="evidence" value="ECO:0007669"/>
    <property type="project" value="InterPro"/>
</dbReference>
<evidence type="ECO:0000313" key="3">
    <source>
        <dbReference type="EMBL" id="PQA48276.1"/>
    </source>
</evidence>